<dbReference type="SUPFAM" id="SSF54637">
    <property type="entry name" value="Thioesterase/thiol ester dehydrase-isomerase"/>
    <property type="match status" value="1"/>
</dbReference>
<dbReference type="Proteomes" id="UP000702952">
    <property type="component" value="Unassembled WGS sequence"/>
</dbReference>
<dbReference type="RefSeq" id="WP_065661677.1">
    <property type="nucleotide sequence ID" value="NZ_JAAMAW010000021.1"/>
</dbReference>
<dbReference type="InterPro" id="IPR003736">
    <property type="entry name" value="PAAI_dom"/>
</dbReference>
<evidence type="ECO:0000256" key="1">
    <source>
        <dbReference type="ARBA" id="ARBA00008324"/>
    </source>
</evidence>
<proteinExistence type="inferred from homology"/>
<comment type="caution">
    <text evidence="3">The sequence shown here is derived from an EMBL/GenBank/DDBJ whole genome shotgun (WGS) entry which is preliminary data.</text>
</comment>
<evidence type="ECO:0000256" key="2">
    <source>
        <dbReference type="ARBA" id="ARBA00022801"/>
    </source>
</evidence>
<dbReference type="InterPro" id="IPR029069">
    <property type="entry name" value="HotDog_dom_sf"/>
</dbReference>
<reference evidence="3" key="1">
    <citation type="journal article" date="2020" name="Science">
        <title>Unexpected conservation and global transmission of agrobacterial virulence plasmids.</title>
        <authorList>
            <person name="Weisberg A.J."/>
            <person name="Davis E.W. 2nd"/>
            <person name="Tabima J."/>
            <person name="Belcher M.S."/>
            <person name="Miller M."/>
            <person name="Kuo C.H."/>
            <person name="Loper J.E."/>
            <person name="Grunwald N.J."/>
            <person name="Putnam M.L."/>
            <person name="Chang J.H."/>
        </authorList>
    </citation>
    <scope>NUCLEOTIDE SEQUENCE</scope>
    <source>
        <strain evidence="3">17-1853-1a</strain>
    </source>
</reference>
<gene>
    <name evidence="3" type="ORF">G6M46_16050</name>
</gene>
<comment type="similarity">
    <text evidence="1">Belongs to the thioesterase PaaI family.</text>
</comment>
<dbReference type="PANTHER" id="PTHR21660:SF1">
    <property type="entry name" value="ACYL-COENZYME A THIOESTERASE 13"/>
    <property type="match status" value="1"/>
</dbReference>
<evidence type="ECO:0000313" key="3">
    <source>
        <dbReference type="EMBL" id="NTC29650.1"/>
    </source>
</evidence>
<dbReference type="CDD" id="cd03443">
    <property type="entry name" value="PaaI_thioesterase"/>
    <property type="match status" value="1"/>
</dbReference>
<dbReference type="Pfam" id="PF03061">
    <property type="entry name" value="4HBT"/>
    <property type="match status" value="1"/>
</dbReference>
<keyword evidence="2" id="KW-0378">Hydrolase</keyword>
<dbReference type="Gene3D" id="3.10.129.10">
    <property type="entry name" value="Hotdog Thioesterase"/>
    <property type="match status" value="1"/>
</dbReference>
<dbReference type="AlphaFoldDB" id="A0A1B9UYZ8"/>
<accession>A0A1B9UYZ8</accession>
<dbReference type="InterPro" id="IPR006683">
    <property type="entry name" value="Thioestr_dom"/>
</dbReference>
<dbReference type="InterPro" id="IPR039298">
    <property type="entry name" value="ACOT13"/>
</dbReference>
<dbReference type="PANTHER" id="PTHR21660">
    <property type="entry name" value="THIOESTERASE SUPERFAMILY MEMBER-RELATED"/>
    <property type="match status" value="1"/>
</dbReference>
<dbReference type="NCBIfam" id="TIGR00369">
    <property type="entry name" value="unchar_dom_1"/>
    <property type="match status" value="1"/>
</dbReference>
<name>A0A1B9UYZ8_AGRTU</name>
<dbReference type="GO" id="GO:0047617">
    <property type="term" value="F:fatty acyl-CoA hydrolase activity"/>
    <property type="evidence" value="ECO:0007669"/>
    <property type="project" value="InterPro"/>
</dbReference>
<evidence type="ECO:0000313" key="4">
    <source>
        <dbReference type="Proteomes" id="UP000702952"/>
    </source>
</evidence>
<sequence>MTFGVAGEDAIAALSGMQQLEAVLRGDLPAPPMAGTLSFNMVEVGKGTVVFEAFPGAHLLNPMGTVHGGWALTLIDTVTGCAAHTLLPAGAGYTTVETKANFCRPIFPDSGRVRVEGRVVNEGRTIITAEGRVLDSSGRLLAHGTSTLMILKPWNKR</sequence>
<dbReference type="EMBL" id="JAAMAY010000027">
    <property type="protein sequence ID" value="NTC29650.1"/>
    <property type="molecule type" value="Genomic_DNA"/>
</dbReference>
<organism evidence="3 4">
    <name type="scientific">Agrobacterium tumefaciens</name>
    <dbReference type="NCBI Taxonomy" id="358"/>
    <lineage>
        <taxon>Bacteria</taxon>
        <taxon>Pseudomonadati</taxon>
        <taxon>Pseudomonadota</taxon>
        <taxon>Alphaproteobacteria</taxon>
        <taxon>Hyphomicrobiales</taxon>
        <taxon>Rhizobiaceae</taxon>
        <taxon>Rhizobium/Agrobacterium group</taxon>
        <taxon>Agrobacterium</taxon>
        <taxon>Agrobacterium tumefaciens complex</taxon>
    </lineage>
</organism>
<protein>
    <submittedName>
        <fullName evidence="3">PaaI family thioesterase</fullName>
    </submittedName>
</protein>